<keyword evidence="2" id="KW-1185">Reference proteome</keyword>
<reference evidence="1" key="1">
    <citation type="submission" date="2019-08" db="EMBL/GenBank/DDBJ databases">
        <title>Genome sequence of Clostridiales bacterium MT110.</title>
        <authorList>
            <person name="Cao J."/>
        </authorList>
    </citation>
    <scope>NUCLEOTIDE SEQUENCE</scope>
    <source>
        <strain evidence="1">MT110</strain>
    </source>
</reference>
<protein>
    <submittedName>
        <fullName evidence="1">DUF2442 domain-containing protein</fullName>
    </submittedName>
</protein>
<evidence type="ECO:0000313" key="1">
    <source>
        <dbReference type="EMBL" id="QOX65950.1"/>
    </source>
</evidence>
<sequence length="76" mass="8532">MSRIVCVIPKEDYCLEIVLDNGSSVNLSLKSRLGTIRFGILADETFFRKAVTDGYCISWEGKVEISLSEVFQLAQK</sequence>
<dbReference type="EMBL" id="CP042469">
    <property type="protein sequence ID" value="QOX65950.1"/>
    <property type="molecule type" value="Genomic_DNA"/>
</dbReference>
<evidence type="ECO:0000313" key="2">
    <source>
        <dbReference type="Proteomes" id="UP000594014"/>
    </source>
</evidence>
<organism evidence="1 2">
    <name type="scientific">Anoxybacterium hadale</name>
    <dbReference type="NCBI Taxonomy" id="3408580"/>
    <lineage>
        <taxon>Bacteria</taxon>
        <taxon>Bacillati</taxon>
        <taxon>Bacillota</taxon>
        <taxon>Clostridia</taxon>
        <taxon>Peptostreptococcales</taxon>
        <taxon>Anaerovoracaceae</taxon>
        <taxon>Anoxybacterium</taxon>
    </lineage>
</organism>
<accession>A0ACD1AHA4</accession>
<dbReference type="Proteomes" id="UP000594014">
    <property type="component" value="Chromosome"/>
</dbReference>
<proteinExistence type="predicted"/>
<gene>
    <name evidence="1" type="ORF">FRZ06_14355</name>
</gene>
<name>A0ACD1AHA4_9FIRM</name>